<evidence type="ECO:0008006" key="3">
    <source>
        <dbReference type="Google" id="ProtNLM"/>
    </source>
</evidence>
<evidence type="ECO:0000313" key="1">
    <source>
        <dbReference type="EMBL" id="QDU65604.1"/>
    </source>
</evidence>
<evidence type="ECO:0000313" key="2">
    <source>
        <dbReference type="Proteomes" id="UP000316921"/>
    </source>
</evidence>
<sequence length="1002" mass="102959">MTFTALTLLFLVPVQTTSPPIETSNIHTQVYSGLVDADAQIVGVAGGMLWLNGTSSFQGSRVWCLPALGAAPQNIVAPIHSAAPIVTSELQAVLALPDGTVLLDVKYDGELVRPPRRLFATTGPTSNLVDLGVGSQSDLFLVGNRAYFEGVDPDGFVDLWSTDGTPAGTQVEVDLPAHFVDGNVLDVHVIGQRFVFRWLDGSTRLVAVPITGGQITPLMALDPTAPFVDTLAGGKVVFATGTPATGVEVFATDGTPQGTGILKDLVGGPGSSFHNGLIGNGNVAYFLANVSGLGLELWRTDGTTAGTVATPELVPGPSSSFPTFTTLTGTFIGDALVHVLPGFIDSKVRITDGTPAGTLTLATGTNPSLKHDKVHFKSVAGGVAFNIGFIGVSPAAWYTDGTVAGTQLLVPPVPTGVNDAAGFTEYGSKIVYRALSMGSSVASGYQVWGSVLGAGTTELVANLGQGPLSASSSPADLFSAAGRGYFSGQLGFPLIYGGKSTFFATDSTPAGFVALGEFSLPSDVLGIIDGRCVFKAESPSTGTGLYVTDGTLAGTKLLKDVKPAGDVELLEGDAGAQLGRYLYFLANDVIHGVELWRTDGTALGTEMVIDLYPGSLDGASNSGGQPLVLGDYVYFNGRSPTTNKFQLWRTDGTAAGTSNFFSAALVDKSVYTFAADGERLWFRTVGSGVHDLWSTTGTEASTTLAATGLSAFSIVVPLGGLAVASRDDGAIAVSPDGSIEQLLPWSLDSAPDCIGSTDHHVYLRRLFDLGLEPGIWATDGTAAGTVRIADHGDHLEPLGSGGLAIFRGFDVDHGSEPWITDGTPQGTHRLFDLVPGPGSSAPIPLGRVGSRFLLQALSVEFGTELHSFAIADIPTYAVESLGVGCGASPTPQLGWSGGALLGASPMAEVRGVTPLGLCQLYLSSLPSATALGSCVVYLADPLPLALGVADGTGAIDFVLAVPQLPALAGLPLYLQALAVAPGSPLLPSLELTNALEVVLAAP</sequence>
<proteinExistence type="predicted"/>
<keyword evidence="2" id="KW-1185">Reference proteome</keyword>
<reference evidence="1 2" key="1">
    <citation type="submission" date="2019-02" db="EMBL/GenBank/DDBJ databases">
        <title>Deep-cultivation of Planctomycetes and their phenomic and genomic characterization uncovers novel biology.</title>
        <authorList>
            <person name="Wiegand S."/>
            <person name="Jogler M."/>
            <person name="Boedeker C."/>
            <person name="Pinto D."/>
            <person name="Vollmers J."/>
            <person name="Rivas-Marin E."/>
            <person name="Kohn T."/>
            <person name="Peeters S.H."/>
            <person name="Heuer A."/>
            <person name="Rast P."/>
            <person name="Oberbeckmann S."/>
            <person name="Bunk B."/>
            <person name="Jeske O."/>
            <person name="Meyerdierks A."/>
            <person name="Storesund J.E."/>
            <person name="Kallscheuer N."/>
            <person name="Luecker S."/>
            <person name="Lage O.M."/>
            <person name="Pohl T."/>
            <person name="Merkel B.J."/>
            <person name="Hornburger P."/>
            <person name="Mueller R.-W."/>
            <person name="Bruemmer F."/>
            <person name="Labrenz M."/>
            <person name="Spormann A.M."/>
            <person name="Op den Camp H."/>
            <person name="Overmann J."/>
            <person name="Amann R."/>
            <person name="Jetten M.S.M."/>
            <person name="Mascher T."/>
            <person name="Medema M.H."/>
            <person name="Devos D.P."/>
            <person name="Kaster A.-K."/>
            <person name="Ovreas L."/>
            <person name="Rohde M."/>
            <person name="Galperin M.Y."/>
            <person name="Jogler C."/>
        </authorList>
    </citation>
    <scope>NUCLEOTIDE SEQUENCE [LARGE SCALE GENOMIC DNA]</scope>
    <source>
        <strain evidence="1 2">Pla133</strain>
    </source>
</reference>
<organism evidence="1 2">
    <name type="scientific">Engelhardtia mirabilis</name>
    <dbReference type="NCBI Taxonomy" id="2528011"/>
    <lineage>
        <taxon>Bacteria</taxon>
        <taxon>Pseudomonadati</taxon>
        <taxon>Planctomycetota</taxon>
        <taxon>Planctomycetia</taxon>
        <taxon>Planctomycetia incertae sedis</taxon>
        <taxon>Engelhardtia</taxon>
    </lineage>
</organism>
<accession>A0A518BF50</accession>
<dbReference type="KEGG" id="pbap:Pla133_06690"/>
<protein>
    <recommendedName>
        <fullName evidence="3">ELWxxDGT repeat protein</fullName>
    </recommendedName>
</protein>
<dbReference type="Proteomes" id="UP000316921">
    <property type="component" value="Chromosome"/>
</dbReference>
<name>A0A518BF50_9BACT</name>
<dbReference type="RefSeq" id="WP_145062382.1">
    <property type="nucleotide sequence ID" value="NZ_CP036287.1"/>
</dbReference>
<gene>
    <name evidence="1" type="ORF">Pla133_06690</name>
</gene>
<dbReference type="AlphaFoldDB" id="A0A518BF50"/>
<dbReference type="EMBL" id="CP036287">
    <property type="protein sequence ID" value="QDU65604.1"/>
    <property type="molecule type" value="Genomic_DNA"/>
</dbReference>